<evidence type="ECO:0000313" key="5">
    <source>
        <dbReference type="Proteomes" id="UP000027222"/>
    </source>
</evidence>
<dbReference type="SMART" id="SM00256">
    <property type="entry name" value="FBOX"/>
    <property type="match status" value="1"/>
</dbReference>
<feature type="coiled-coil region" evidence="1">
    <location>
        <begin position="189"/>
        <end position="216"/>
    </location>
</feature>
<keyword evidence="5" id="KW-1185">Reference proteome</keyword>
<feature type="compositionally biased region" description="Low complexity" evidence="2">
    <location>
        <begin position="1"/>
        <end position="12"/>
    </location>
</feature>
<dbReference type="SUPFAM" id="SSF81383">
    <property type="entry name" value="F-box domain"/>
    <property type="match status" value="1"/>
</dbReference>
<evidence type="ECO:0000256" key="1">
    <source>
        <dbReference type="SAM" id="Coils"/>
    </source>
</evidence>
<dbReference type="AlphaFoldDB" id="A0A067SYD7"/>
<feature type="domain" description="F-box" evidence="3">
    <location>
        <begin position="36"/>
        <end position="83"/>
    </location>
</feature>
<gene>
    <name evidence="4" type="ORF">GALMADRAFT_226718</name>
</gene>
<dbReference type="PROSITE" id="PS50181">
    <property type="entry name" value="FBOX"/>
    <property type="match status" value="1"/>
</dbReference>
<feature type="region of interest" description="Disordered" evidence="2">
    <location>
        <begin position="1"/>
        <end position="27"/>
    </location>
</feature>
<dbReference type="Gene3D" id="1.20.1280.50">
    <property type="match status" value="1"/>
</dbReference>
<dbReference type="STRING" id="685588.A0A067SYD7"/>
<dbReference type="EMBL" id="KL142381">
    <property type="protein sequence ID" value="KDR75072.1"/>
    <property type="molecule type" value="Genomic_DNA"/>
</dbReference>
<organism evidence="4 5">
    <name type="scientific">Galerina marginata (strain CBS 339.88)</name>
    <dbReference type="NCBI Taxonomy" id="685588"/>
    <lineage>
        <taxon>Eukaryota</taxon>
        <taxon>Fungi</taxon>
        <taxon>Dikarya</taxon>
        <taxon>Basidiomycota</taxon>
        <taxon>Agaricomycotina</taxon>
        <taxon>Agaricomycetes</taxon>
        <taxon>Agaricomycetidae</taxon>
        <taxon>Agaricales</taxon>
        <taxon>Agaricineae</taxon>
        <taxon>Strophariaceae</taxon>
        <taxon>Galerina</taxon>
    </lineage>
</organism>
<dbReference type="InterPro" id="IPR001810">
    <property type="entry name" value="F-box_dom"/>
</dbReference>
<name>A0A067SYD7_GALM3</name>
<dbReference type="Pfam" id="PF12937">
    <property type="entry name" value="F-box-like"/>
    <property type="match status" value="1"/>
</dbReference>
<evidence type="ECO:0000256" key="2">
    <source>
        <dbReference type="SAM" id="MobiDB-lite"/>
    </source>
</evidence>
<proteinExistence type="predicted"/>
<reference evidence="5" key="1">
    <citation type="journal article" date="2014" name="Proc. Natl. Acad. Sci. U.S.A.">
        <title>Extensive sampling of basidiomycete genomes demonstrates inadequacy of the white-rot/brown-rot paradigm for wood decay fungi.</title>
        <authorList>
            <person name="Riley R."/>
            <person name="Salamov A.A."/>
            <person name="Brown D.W."/>
            <person name="Nagy L.G."/>
            <person name="Floudas D."/>
            <person name="Held B.W."/>
            <person name="Levasseur A."/>
            <person name="Lombard V."/>
            <person name="Morin E."/>
            <person name="Otillar R."/>
            <person name="Lindquist E.A."/>
            <person name="Sun H."/>
            <person name="LaButti K.M."/>
            <person name="Schmutz J."/>
            <person name="Jabbour D."/>
            <person name="Luo H."/>
            <person name="Baker S.E."/>
            <person name="Pisabarro A.G."/>
            <person name="Walton J.D."/>
            <person name="Blanchette R.A."/>
            <person name="Henrissat B."/>
            <person name="Martin F."/>
            <person name="Cullen D."/>
            <person name="Hibbett D.S."/>
            <person name="Grigoriev I.V."/>
        </authorList>
    </citation>
    <scope>NUCLEOTIDE SEQUENCE [LARGE SCALE GENOMIC DNA]</scope>
    <source>
        <strain evidence="5">CBS 339.88</strain>
    </source>
</reference>
<accession>A0A067SYD7</accession>
<dbReference type="Proteomes" id="UP000027222">
    <property type="component" value="Unassembled WGS sequence"/>
</dbReference>
<protein>
    <recommendedName>
        <fullName evidence="3">F-box domain-containing protein</fullName>
    </recommendedName>
</protein>
<dbReference type="HOGENOM" id="CLU_576236_0_0_1"/>
<evidence type="ECO:0000259" key="3">
    <source>
        <dbReference type="PROSITE" id="PS50181"/>
    </source>
</evidence>
<dbReference type="InterPro" id="IPR036047">
    <property type="entry name" value="F-box-like_dom_sf"/>
</dbReference>
<evidence type="ECO:0000313" key="4">
    <source>
        <dbReference type="EMBL" id="KDR75072.1"/>
    </source>
</evidence>
<keyword evidence="1" id="KW-0175">Coiled coil</keyword>
<sequence length="474" mass="54890">MPESSGSKSASNARKRAASNAIDKRPVKRSKAGKLEAVVEKLPPEVVYRIVDYLDPQTLMNLSRSNKLFRDTLLSSDLFWKTAREGSGMPELEAQDITERQYILLVFDKNCHDCSKPNVQEINFVNCARLCSDCRFQTKVTEPQLRKFLKSLHPMAKECAKYTSDAGYRIPRGIKKLSEKLHTMQGDELEKFVEERQQLKEAIEKDARKIEKWLLEQANNKYDEDYRNRQSRRGSIRQKLLALGWTDEILLRLGGYWYSKREVNQPRKLTPRIWKTIEKPLVKALRSDLISARHKMRRDALIPQYKNLMQADPQPDLFPSRATFFEMQSVKSVWQKDYGPDPTARAVEIDDFPIYDDAEWLAALPAVRAEVACYQQDVTDLAVERLTKAYIARDFPVPNSPIQDPRSYFRYKEYEPQGDWGPPREIVLQFPAIHRAMRDRQDGRRVGFNPPEAAEFKSVRSGGVTLDETLNVEL</sequence>
<dbReference type="OrthoDB" id="2322499at2759"/>